<evidence type="ECO:0000313" key="10">
    <source>
        <dbReference type="Proteomes" id="UP000283269"/>
    </source>
</evidence>
<dbReference type="PANTHER" id="PTHR21396">
    <property type="entry name" value="39S RIBOSOMAL PROTEIN L43"/>
    <property type="match status" value="1"/>
</dbReference>
<evidence type="ECO:0000313" key="9">
    <source>
        <dbReference type="EMBL" id="PPQ67373.1"/>
    </source>
</evidence>
<dbReference type="Pfam" id="PF05047">
    <property type="entry name" value="L51_S25_CI-B8"/>
    <property type="match status" value="1"/>
</dbReference>
<dbReference type="Gene3D" id="3.40.30.10">
    <property type="entry name" value="Glutaredoxin"/>
    <property type="match status" value="1"/>
</dbReference>
<feature type="compositionally biased region" description="Polar residues" evidence="7">
    <location>
        <begin position="453"/>
        <end position="466"/>
    </location>
</feature>
<comment type="caution">
    <text evidence="9">The sequence shown here is derived from an EMBL/GenBank/DDBJ whole genome shotgun (WGS) entry which is preliminary data.</text>
</comment>
<organism evidence="9 10">
    <name type="scientific">Psilocybe cyanescens</name>
    <dbReference type="NCBI Taxonomy" id="93625"/>
    <lineage>
        <taxon>Eukaryota</taxon>
        <taxon>Fungi</taxon>
        <taxon>Dikarya</taxon>
        <taxon>Basidiomycota</taxon>
        <taxon>Agaricomycotina</taxon>
        <taxon>Agaricomycetes</taxon>
        <taxon>Agaricomycetidae</taxon>
        <taxon>Agaricales</taxon>
        <taxon>Agaricineae</taxon>
        <taxon>Strophariaceae</taxon>
        <taxon>Psilocybe</taxon>
    </lineage>
</organism>
<feature type="compositionally biased region" description="Basic residues" evidence="7">
    <location>
        <begin position="414"/>
        <end position="428"/>
    </location>
</feature>
<dbReference type="Proteomes" id="UP000283269">
    <property type="component" value="Unassembled WGS sequence"/>
</dbReference>
<dbReference type="SUPFAM" id="SSF52833">
    <property type="entry name" value="Thioredoxin-like"/>
    <property type="match status" value="1"/>
</dbReference>
<dbReference type="GO" id="GO:0032543">
    <property type="term" value="P:mitochondrial translation"/>
    <property type="evidence" value="ECO:0007669"/>
    <property type="project" value="InterPro"/>
</dbReference>
<accession>A0A409VMA5</accession>
<feature type="region of interest" description="Disordered" evidence="7">
    <location>
        <begin position="204"/>
        <end position="283"/>
    </location>
</feature>
<evidence type="ECO:0000256" key="7">
    <source>
        <dbReference type="SAM" id="MobiDB-lite"/>
    </source>
</evidence>
<feature type="domain" description="Ribosomal protein/NADH dehydrogenase" evidence="8">
    <location>
        <begin position="34"/>
        <end position="107"/>
    </location>
</feature>
<feature type="compositionally biased region" description="Low complexity" evidence="7">
    <location>
        <begin position="433"/>
        <end position="450"/>
    </location>
</feature>
<dbReference type="AlphaFoldDB" id="A0A409VMA5"/>
<dbReference type="SMART" id="SM00916">
    <property type="entry name" value="L51_S25_CI-B8"/>
    <property type="match status" value="1"/>
</dbReference>
<dbReference type="PANTHER" id="PTHR21396:SF2">
    <property type="entry name" value="LARGE RIBOSOMAL SUBUNIT PROTEIN ML43"/>
    <property type="match status" value="1"/>
</dbReference>
<sequence>MPAILLRASLRSRPTNGHAAYLPQIRKLVFEYCDKWPTSANARIYINTRIEALAKANPHVELVVKQRNHKEPIVRGFYVNNRDKVIPLKSLEVTGIHQKVQLLLDSSGAKIVPLKRRAVESTTESPRGPLLFAPLYVMMLTTDDLSFPLHISSDELTWLQASAILDDSPILPPKDDDDIFMQDLSLSSSADSFCSPLHLRYAAAPSPPIPDSPRSSKHAGSLSPSPRGSIRPNDSPRSEWIYRRPKSSINTRHRPANTNPYPRPSTGYKKQTSIKITPSSPSASILTTRTATVASSRIPLVEPDNMPSTTTTSTTPFWSNVLRARPRSERSIPLLKTIPSESQIVLSPLDLSPASKNSTPKRISAPKSLSSRPPSISSTLSSMSNSPSPSSSRSESPVTPSSLPSFSYSGTGSRQHRRQSSFHRRHRTHPDSDASLPPSLLSQSCPPSKSILARTSSVSTKGSSHTVNKSVKFAAIPTVHYAIRDYWAIEPVDRQRYGDGEMGINIDAMDEDDQSLVGYRGDDMLDAAKLRELQCTTPTPEREKIKAKGLKRLMSLSKRSVPTTGTSPTVGTAHNPPLPQSLAASTRPVISTPYPLGTSRAQAMQSTLSLRATHHNLKGEMPGSALDLHLSEVTARSGAPPPLRTAPSCESFRSSKSAAARSIRSLGSVKSTSSTRGFRAWLGRTVGWTES</sequence>
<dbReference type="OrthoDB" id="88at2759"/>
<dbReference type="InParanoid" id="A0A409VMA5"/>
<evidence type="ECO:0000256" key="2">
    <source>
        <dbReference type="ARBA" id="ARBA00006073"/>
    </source>
</evidence>
<feature type="region of interest" description="Disordered" evidence="7">
    <location>
        <begin position="559"/>
        <end position="584"/>
    </location>
</feature>
<feature type="compositionally biased region" description="Low complexity" evidence="7">
    <location>
        <begin position="366"/>
        <end position="402"/>
    </location>
</feature>
<comment type="similarity">
    <text evidence="2">Belongs to the mitochondrion-specific ribosomal protein mL43 family.</text>
</comment>
<feature type="compositionally biased region" description="Polar residues" evidence="7">
    <location>
        <begin position="268"/>
        <end position="283"/>
    </location>
</feature>
<feature type="compositionally biased region" description="Polar residues" evidence="7">
    <location>
        <begin position="403"/>
        <end position="412"/>
    </location>
</feature>
<reference evidence="9 10" key="1">
    <citation type="journal article" date="2018" name="Evol. Lett.">
        <title>Horizontal gene cluster transfer increased hallucinogenic mushroom diversity.</title>
        <authorList>
            <person name="Reynolds H.T."/>
            <person name="Vijayakumar V."/>
            <person name="Gluck-Thaler E."/>
            <person name="Korotkin H.B."/>
            <person name="Matheny P.B."/>
            <person name="Slot J.C."/>
        </authorList>
    </citation>
    <scope>NUCLEOTIDE SEQUENCE [LARGE SCALE GENOMIC DNA]</scope>
    <source>
        <strain evidence="9 10">2631</strain>
    </source>
</reference>
<evidence type="ECO:0000256" key="6">
    <source>
        <dbReference type="ARBA" id="ARBA00035188"/>
    </source>
</evidence>
<evidence type="ECO:0000259" key="8">
    <source>
        <dbReference type="SMART" id="SM00916"/>
    </source>
</evidence>
<proteinExistence type="inferred from homology"/>
<name>A0A409VMA5_PSICY</name>
<evidence type="ECO:0000256" key="3">
    <source>
        <dbReference type="ARBA" id="ARBA00022980"/>
    </source>
</evidence>
<keyword evidence="5" id="KW-0687">Ribonucleoprotein</keyword>
<feature type="compositionally biased region" description="Low complexity" evidence="7">
    <location>
        <begin position="560"/>
        <end position="572"/>
    </location>
</feature>
<keyword evidence="4" id="KW-0496">Mitochondrion</keyword>
<feature type="region of interest" description="Disordered" evidence="7">
    <location>
        <begin position="349"/>
        <end position="466"/>
    </location>
</feature>
<comment type="subcellular location">
    <subcellularLocation>
        <location evidence="1">Mitochondrion</location>
    </subcellularLocation>
</comment>
<gene>
    <name evidence="9" type="ORF">CVT25_005952</name>
</gene>
<dbReference type="GO" id="GO:0005762">
    <property type="term" value="C:mitochondrial large ribosomal subunit"/>
    <property type="evidence" value="ECO:0007669"/>
    <property type="project" value="TreeGrafter"/>
</dbReference>
<keyword evidence="3" id="KW-0689">Ribosomal protein</keyword>
<evidence type="ECO:0000256" key="1">
    <source>
        <dbReference type="ARBA" id="ARBA00004173"/>
    </source>
</evidence>
<dbReference type="STRING" id="93625.A0A409VMA5"/>
<dbReference type="EMBL" id="NHYD01003974">
    <property type="protein sequence ID" value="PPQ67373.1"/>
    <property type="molecule type" value="Genomic_DNA"/>
</dbReference>
<keyword evidence="10" id="KW-1185">Reference proteome</keyword>
<dbReference type="InterPro" id="IPR039927">
    <property type="entry name" value="Ribosomal_mL43"/>
</dbReference>
<evidence type="ECO:0000256" key="5">
    <source>
        <dbReference type="ARBA" id="ARBA00023274"/>
    </source>
</evidence>
<dbReference type="InterPro" id="IPR036249">
    <property type="entry name" value="Thioredoxin-like_sf"/>
</dbReference>
<evidence type="ECO:0000256" key="4">
    <source>
        <dbReference type="ARBA" id="ARBA00023128"/>
    </source>
</evidence>
<dbReference type="InterPro" id="IPR007741">
    <property type="entry name" value="Ribosomal_mL43/mS25/NADH_DH"/>
</dbReference>
<dbReference type="GO" id="GO:0003735">
    <property type="term" value="F:structural constituent of ribosome"/>
    <property type="evidence" value="ECO:0007669"/>
    <property type="project" value="InterPro"/>
</dbReference>
<feature type="compositionally biased region" description="Basic residues" evidence="7">
    <location>
        <begin position="243"/>
        <end position="255"/>
    </location>
</feature>
<protein>
    <recommendedName>
        <fullName evidence="6">Large ribosomal subunit protein mL43</fullName>
    </recommendedName>
</protein>